<evidence type="ECO:0000313" key="1">
    <source>
        <dbReference type="EMBL" id="SVA93990.1"/>
    </source>
</evidence>
<gene>
    <name evidence="1" type="ORF">METZ01_LOCUS146844</name>
</gene>
<accession>A0A381ZXM3</accession>
<dbReference type="EMBL" id="UINC01023070">
    <property type="protein sequence ID" value="SVA93990.1"/>
    <property type="molecule type" value="Genomic_DNA"/>
</dbReference>
<proteinExistence type="predicted"/>
<organism evidence="1">
    <name type="scientific">marine metagenome</name>
    <dbReference type="NCBI Taxonomy" id="408172"/>
    <lineage>
        <taxon>unclassified sequences</taxon>
        <taxon>metagenomes</taxon>
        <taxon>ecological metagenomes</taxon>
    </lineage>
</organism>
<dbReference type="PANTHER" id="PTHR39338:SF6">
    <property type="entry name" value="BLL5662 PROTEIN"/>
    <property type="match status" value="1"/>
</dbReference>
<reference evidence="1" key="1">
    <citation type="submission" date="2018-05" db="EMBL/GenBank/DDBJ databases">
        <authorList>
            <person name="Lanie J.A."/>
            <person name="Ng W.-L."/>
            <person name="Kazmierczak K.M."/>
            <person name="Andrzejewski T.M."/>
            <person name="Davidsen T.M."/>
            <person name="Wayne K.J."/>
            <person name="Tettelin H."/>
            <person name="Glass J.I."/>
            <person name="Rusch D."/>
            <person name="Podicherti R."/>
            <person name="Tsui H.-C.T."/>
            <person name="Winkler M.E."/>
        </authorList>
    </citation>
    <scope>NUCLEOTIDE SEQUENCE</scope>
</reference>
<name>A0A381ZXM3_9ZZZZ</name>
<protein>
    <submittedName>
        <fullName evidence="1">Uncharacterized protein</fullName>
    </submittedName>
</protein>
<feature type="non-terminal residue" evidence="1">
    <location>
        <position position="81"/>
    </location>
</feature>
<dbReference type="AlphaFoldDB" id="A0A381ZXM3"/>
<sequence length="81" mass="9386">VPTYIQSRLHDAITVFGRFLRQAGCQIGTGEIMSAIEASSKINLSNREDFRHALKTCFITNHKMIPLFDQLFNLYWRNPDK</sequence>
<feature type="non-terminal residue" evidence="1">
    <location>
        <position position="1"/>
    </location>
</feature>
<dbReference type="PANTHER" id="PTHR39338">
    <property type="entry name" value="BLL5662 PROTEIN-RELATED"/>
    <property type="match status" value="1"/>
</dbReference>